<dbReference type="STRING" id="1524254.PHACT_15330"/>
<evidence type="ECO:0000256" key="9">
    <source>
        <dbReference type="ARBA" id="ARBA00023150"/>
    </source>
</evidence>
<evidence type="ECO:0000259" key="12">
    <source>
        <dbReference type="SMART" id="SM00852"/>
    </source>
</evidence>
<dbReference type="FunFam" id="3.40.980.10:FF:000004">
    <property type="entry name" value="Molybdopterin molybdenumtransferase"/>
    <property type="match status" value="1"/>
</dbReference>
<dbReference type="PANTHER" id="PTHR10192">
    <property type="entry name" value="MOLYBDOPTERIN BIOSYNTHESIS PROTEIN"/>
    <property type="match status" value="1"/>
</dbReference>
<keyword evidence="8 11" id="KW-0460">Magnesium</keyword>
<dbReference type="RefSeq" id="WP_070119146.1">
    <property type="nucleotide sequence ID" value="NZ_CAXATG010000006.1"/>
</dbReference>
<dbReference type="Proteomes" id="UP000175669">
    <property type="component" value="Unassembled WGS sequence"/>
</dbReference>
<comment type="similarity">
    <text evidence="4 11">Belongs to the MoeA family.</text>
</comment>
<comment type="pathway">
    <text evidence="3 11">Cofactor biosynthesis; molybdopterin biosynthesis.</text>
</comment>
<dbReference type="GO" id="GO:0061599">
    <property type="term" value="F:molybdopterin molybdotransferase activity"/>
    <property type="evidence" value="ECO:0007669"/>
    <property type="project" value="UniProtKB-UniRule"/>
</dbReference>
<evidence type="ECO:0000256" key="1">
    <source>
        <dbReference type="ARBA" id="ARBA00001946"/>
    </source>
</evidence>
<dbReference type="Gene3D" id="3.90.105.10">
    <property type="entry name" value="Molybdopterin biosynthesis moea protein, domain 2"/>
    <property type="match status" value="1"/>
</dbReference>
<evidence type="ECO:0000313" key="14">
    <source>
        <dbReference type="Proteomes" id="UP000175669"/>
    </source>
</evidence>
<dbReference type="Pfam" id="PF00994">
    <property type="entry name" value="MoCF_biosynth"/>
    <property type="match status" value="1"/>
</dbReference>
<keyword evidence="14" id="KW-1185">Reference proteome</keyword>
<dbReference type="SMART" id="SM00852">
    <property type="entry name" value="MoCF_biosynth"/>
    <property type="match status" value="1"/>
</dbReference>
<dbReference type="InterPro" id="IPR005110">
    <property type="entry name" value="MoeA_linker/N"/>
</dbReference>
<dbReference type="InterPro" id="IPR005111">
    <property type="entry name" value="MoeA_C_domain_IV"/>
</dbReference>
<dbReference type="SUPFAM" id="SSF53218">
    <property type="entry name" value="Molybdenum cofactor biosynthesis proteins"/>
    <property type="match status" value="1"/>
</dbReference>
<dbReference type="InterPro" id="IPR038987">
    <property type="entry name" value="MoeA-like"/>
</dbReference>
<dbReference type="EMBL" id="MASR01000003">
    <property type="protein sequence ID" value="OFE11210.1"/>
    <property type="molecule type" value="Genomic_DNA"/>
</dbReference>
<dbReference type="InterPro" id="IPR036135">
    <property type="entry name" value="MoeA_linker/N_sf"/>
</dbReference>
<dbReference type="SUPFAM" id="SSF63867">
    <property type="entry name" value="MoeA C-terminal domain-like"/>
    <property type="match status" value="1"/>
</dbReference>
<reference evidence="14" key="1">
    <citation type="submission" date="2016-07" db="EMBL/GenBank/DDBJ databases">
        <authorList>
            <person name="Florea S."/>
            <person name="Webb J.S."/>
            <person name="Jaromczyk J."/>
            <person name="Schardl C.L."/>
        </authorList>
    </citation>
    <scope>NUCLEOTIDE SEQUENCE [LARGE SCALE GENOMIC DNA]</scope>
    <source>
        <strain evidence="14">KCTC 42131</strain>
    </source>
</reference>
<dbReference type="InterPro" id="IPR001453">
    <property type="entry name" value="MoaB/Mog_dom"/>
</dbReference>
<evidence type="ECO:0000256" key="5">
    <source>
        <dbReference type="ARBA" id="ARBA00022505"/>
    </source>
</evidence>
<accession>A0A1E8CFH2</accession>
<dbReference type="NCBIfam" id="TIGR00177">
    <property type="entry name" value="molyb_syn"/>
    <property type="match status" value="1"/>
</dbReference>
<comment type="caution">
    <text evidence="13">The sequence shown here is derived from an EMBL/GenBank/DDBJ whole genome shotgun (WGS) entry which is preliminary data.</text>
</comment>
<dbReference type="NCBIfam" id="NF045515">
    <property type="entry name" value="Glp_gephyrin"/>
    <property type="match status" value="1"/>
</dbReference>
<dbReference type="PANTHER" id="PTHR10192:SF5">
    <property type="entry name" value="GEPHYRIN"/>
    <property type="match status" value="1"/>
</dbReference>
<dbReference type="InterPro" id="IPR036425">
    <property type="entry name" value="MoaB/Mog-like_dom_sf"/>
</dbReference>
<comment type="catalytic activity">
    <reaction evidence="10">
        <text>adenylyl-molybdopterin + molybdate = Mo-molybdopterin + AMP + H(+)</text>
        <dbReference type="Rhea" id="RHEA:35047"/>
        <dbReference type="ChEBI" id="CHEBI:15378"/>
        <dbReference type="ChEBI" id="CHEBI:36264"/>
        <dbReference type="ChEBI" id="CHEBI:62727"/>
        <dbReference type="ChEBI" id="CHEBI:71302"/>
        <dbReference type="ChEBI" id="CHEBI:456215"/>
        <dbReference type="EC" id="2.10.1.1"/>
    </reaction>
</comment>
<feature type="domain" description="MoaB/Mog" evidence="12">
    <location>
        <begin position="182"/>
        <end position="319"/>
    </location>
</feature>
<protein>
    <recommendedName>
        <fullName evidence="11">Molybdopterin molybdenumtransferase</fullName>
        <ecNumber evidence="11">2.10.1.1</ecNumber>
    </recommendedName>
</protein>
<dbReference type="GO" id="GO:0006777">
    <property type="term" value="P:Mo-molybdopterin cofactor biosynthetic process"/>
    <property type="evidence" value="ECO:0007669"/>
    <property type="project" value="UniProtKB-UniRule"/>
</dbReference>
<sequence>MPESAASALMPIDVALTQLLHDARQRIAGETVALSQADGRIALDAVSAACDVPPWNNSAMDGYAVDSACLEPEVPLFVSQRVPAGIAPDRLRAGTVARIFTGAPMPEGADAVVMQENCERDGENIKVIKPVIAGENVRNRGADVQQGSVLLPAGHRLRPQDIGLLAATGQPAVVVGRRPRVVLMATGDELVEPGSALRPGQIYNSNVYTLAALLRVLGIEPLIVGRLPDSLAETEAALRSAAAQADCIITSGGVSAGEEDHVRTALQRCGQLAIWKLALKPGKPFAYGKINNAVLFGLPGNPVSAFVTFLLLVRPALLAMMGASHCSLPERHEKAGFALPESGERQAYLRACLHTGDGDRHLQLLPDQSSGVLSSVSRADGLAIIPAFTSVAPGDQLRFLSFSDIV</sequence>
<dbReference type="InterPro" id="IPR036688">
    <property type="entry name" value="MoeA_C_domain_IV_sf"/>
</dbReference>
<comment type="function">
    <text evidence="2 11">Catalyzes the insertion of molybdate into adenylated molybdopterin with the concomitant release of AMP.</text>
</comment>
<keyword evidence="5 11" id="KW-0500">Molybdenum</keyword>
<evidence type="ECO:0000256" key="3">
    <source>
        <dbReference type="ARBA" id="ARBA00005046"/>
    </source>
</evidence>
<gene>
    <name evidence="13" type="ORF">PHACT_15330</name>
</gene>
<keyword evidence="7 11" id="KW-0479">Metal-binding</keyword>
<dbReference type="GO" id="GO:0046872">
    <property type="term" value="F:metal ion binding"/>
    <property type="evidence" value="ECO:0007669"/>
    <property type="project" value="UniProtKB-UniRule"/>
</dbReference>
<dbReference type="UniPathway" id="UPA00344"/>
<dbReference type="GO" id="GO:0005829">
    <property type="term" value="C:cytosol"/>
    <property type="evidence" value="ECO:0007669"/>
    <property type="project" value="TreeGrafter"/>
</dbReference>
<evidence type="ECO:0000256" key="2">
    <source>
        <dbReference type="ARBA" id="ARBA00002901"/>
    </source>
</evidence>
<evidence type="ECO:0000256" key="6">
    <source>
        <dbReference type="ARBA" id="ARBA00022679"/>
    </source>
</evidence>
<evidence type="ECO:0000256" key="7">
    <source>
        <dbReference type="ARBA" id="ARBA00022723"/>
    </source>
</evidence>
<dbReference type="CDD" id="cd00887">
    <property type="entry name" value="MoeA"/>
    <property type="match status" value="1"/>
</dbReference>
<dbReference type="Pfam" id="PF03454">
    <property type="entry name" value="MoeA_C"/>
    <property type="match status" value="1"/>
</dbReference>
<dbReference type="Gene3D" id="2.40.340.10">
    <property type="entry name" value="MoeA, C-terminal, domain IV"/>
    <property type="match status" value="1"/>
</dbReference>
<dbReference type="Pfam" id="PF03453">
    <property type="entry name" value="MoeA_N"/>
    <property type="match status" value="1"/>
</dbReference>
<dbReference type="EC" id="2.10.1.1" evidence="11"/>
<dbReference type="Gene3D" id="2.170.190.11">
    <property type="entry name" value="Molybdopterin biosynthesis moea protein, domain 3"/>
    <property type="match status" value="1"/>
</dbReference>
<evidence type="ECO:0000256" key="10">
    <source>
        <dbReference type="ARBA" id="ARBA00047317"/>
    </source>
</evidence>
<evidence type="ECO:0000313" key="13">
    <source>
        <dbReference type="EMBL" id="OFE11210.1"/>
    </source>
</evidence>
<dbReference type="AlphaFoldDB" id="A0A1E8CFH2"/>
<dbReference type="Gene3D" id="3.40.980.10">
    <property type="entry name" value="MoaB/Mog-like domain"/>
    <property type="match status" value="1"/>
</dbReference>
<comment type="cofactor">
    <cofactor evidence="1 11">
        <name>Mg(2+)</name>
        <dbReference type="ChEBI" id="CHEBI:18420"/>
    </cofactor>
</comment>
<evidence type="ECO:0000256" key="8">
    <source>
        <dbReference type="ARBA" id="ARBA00022842"/>
    </source>
</evidence>
<dbReference type="OrthoDB" id="9804758at2"/>
<name>A0A1E8CFH2_9GAMM</name>
<organism evidence="13 14">
    <name type="scientific">Pseudohongiella acticola</name>
    <dbReference type="NCBI Taxonomy" id="1524254"/>
    <lineage>
        <taxon>Bacteria</taxon>
        <taxon>Pseudomonadati</taxon>
        <taxon>Pseudomonadota</taxon>
        <taxon>Gammaproteobacteria</taxon>
        <taxon>Pseudomonadales</taxon>
        <taxon>Pseudohongiellaceae</taxon>
        <taxon>Pseudohongiella</taxon>
    </lineage>
</organism>
<proteinExistence type="inferred from homology"/>
<dbReference type="SUPFAM" id="SSF63882">
    <property type="entry name" value="MoeA N-terminal region -like"/>
    <property type="match status" value="1"/>
</dbReference>
<evidence type="ECO:0000256" key="4">
    <source>
        <dbReference type="ARBA" id="ARBA00010763"/>
    </source>
</evidence>
<keyword evidence="6 11" id="KW-0808">Transferase</keyword>
<evidence type="ECO:0000256" key="11">
    <source>
        <dbReference type="RuleBase" id="RU365090"/>
    </source>
</evidence>
<keyword evidence="9 11" id="KW-0501">Molybdenum cofactor biosynthesis</keyword>